<dbReference type="Pfam" id="PF03812">
    <property type="entry name" value="KdgT"/>
    <property type="match status" value="1"/>
</dbReference>
<accession>A0A380TMV3</accession>
<evidence type="ECO:0000256" key="1">
    <source>
        <dbReference type="ARBA" id="ARBA00006430"/>
    </source>
</evidence>
<evidence type="ECO:0000256" key="3">
    <source>
        <dbReference type="ARBA" id="ARBA00022475"/>
    </source>
</evidence>
<feature type="transmembrane region" description="Helical" evidence="9">
    <location>
        <begin position="88"/>
        <end position="108"/>
    </location>
</feature>
<dbReference type="GO" id="GO:0016020">
    <property type="term" value="C:membrane"/>
    <property type="evidence" value="ECO:0007669"/>
    <property type="project" value="InterPro"/>
</dbReference>
<feature type="transmembrane region" description="Helical" evidence="9">
    <location>
        <begin position="28"/>
        <end position="47"/>
    </location>
</feature>
<dbReference type="EMBL" id="UFRQ01000003">
    <property type="protein sequence ID" value="SUT88793.1"/>
    <property type="molecule type" value="Genomic_DNA"/>
</dbReference>
<name>A0A380TMV3_9PAST</name>
<feature type="transmembrane region" description="Helical" evidence="9">
    <location>
        <begin position="297"/>
        <end position="319"/>
    </location>
</feature>
<evidence type="ECO:0000313" key="10">
    <source>
        <dbReference type="EMBL" id="SUT88793.1"/>
    </source>
</evidence>
<comment type="similarity">
    <text evidence="1">Belongs to the KdgT transporter family.</text>
</comment>
<dbReference type="InterPro" id="IPR004684">
    <property type="entry name" value="2keto-3dGluconate_permease"/>
</dbReference>
<feature type="transmembrane region" description="Helical" evidence="9">
    <location>
        <begin position="148"/>
        <end position="167"/>
    </location>
</feature>
<keyword evidence="3" id="KW-1003">Cell membrane</keyword>
<organism evidence="10 11">
    <name type="scientific">[Actinobacillus] rossii</name>
    <dbReference type="NCBI Taxonomy" id="123820"/>
    <lineage>
        <taxon>Bacteria</taxon>
        <taxon>Pseudomonadati</taxon>
        <taxon>Pseudomonadota</taxon>
        <taxon>Gammaproteobacteria</taxon>
        <taxon>Pasteurellales</taxon>
        <taxon>Pasteurellaceae</taxon>
    </lineage>
</organism>
<dbReference type="GO" id="GO:0015649">
    <property type="term" value="F:2-keto-3-deoxygluconate:proton symporter activity"/>
    <property type="evidence" value="ECO:0007669"/>
    <property type="project" value="InterPro"/>
</dbReference>
<gene>
    <name evidence="10" type="primary">kdgT_2</name>
    <name evidence="10" type="ORF">NCTC10801_00637</name>
</gene>
<evidence type="ECO:0000256" key="7">
    <source>
        <dbReference type="ARBA" id="ARBA00022989"/>
    </source>
</evidence>
<keyword evidence="6" id="KW-0769">Symport</keyword>
<evidence type="ECO:0000256" key="9">
    <source>
        <dbReference type="SAM" id="Phobius"/>
    </source>
</evidence>
<evidence type="ECO:0000256" key="6">
    <source>
        <dbReference type="ARBA" id="ARBA00022847"/>
    </source>
</evidence>
<keyword evidence="7 9" id="KW-1133">Transmembrane helix</keyword>
<evidence type="ECO:0000256" key="2">
    <source>
        <dbReference type="ARBA" id="ARBA00022448"/>
    </source>
</evidence>
<evidence type="ECO:0000313" key="11">
    <source>
        <dbReference type="Proteomes" id="UP000254649"/>
    </source>
</evidence>
<evidence type="ECO:0000256" key="5">
    <source>
        <dbReference type="ARBA" id="ARBA00022692"/>
    </source>
</evidence>
<feature type="transmembrane region" description="Helical" evidence="9">
    <location>
        <begin position="59"/>
        <end position="76"/>
    </location>
</feature>
<keyword evidence="5 9" id="KW-0812">Transmembrane</keyword>
<evidence type="ECO:0000256" key="8">
    <source>
        <dbReference type="ARBA" id="ARBA00023136"/>
    </source>
</evidence>
<feature type="transmembrane region" description="Helical" evidence="9">
    <location>
        <begin position="173"/>
        <end position="194"/>
    </location>
</feature>
<feature type="transmembrane region" description="Helical" evidence="9">
    <location>
        <begin position="114"/>
        <end position="136"/>
    </location>
</feature>
<keyword evidence="4" id="KW-0762">Sugar transport</keyword>
<dbReference type="AlphaFoldDB" id="A0A380TMV3"/>
<evidence type="ECO:0000256" key="4">
    <source>
        <dbReference type="ARBA" id="ARBA00022597"/>
    </source>
</evidence>
<keyword evidence="2" id="KW-0813">Transport</keyword>
<dbReference type="Proteomes" id="UP000254649">
    <property type="component" value="Unassembled WGS sequence"/>
</dbReference>
<proteinExistence type="inferred from homology"/>
<feature type="transmembrane region" description="Helical" evidence="9">
    <location>
        <begin position="264"/>
        <end position="285"/>
    </location>
</feature>
<feature type="transmembrane region" description="Helical" evidence="9">
    <location>
        <begin position="206"/>
        <end position="227"/>
    </location>
</feature>
<keyword evidence="11" id="KW-1185">Reference proteome</keyword>
<protein>
    <submittedName>
        <fullName evidence="10">2-keto-3-deoxygluconate permease</fullName>
    </submittedName>
</protein>
<reference evidence="10 11" key="1">
    <citation type="submission" date="2018-06" db="EMBL/GenBank/DDBJ databases">
        <authorList>
            <consortium name="Pathogen Informatics"/>
            <person name="Doyle S."/>
        </authorList>
    </citation>
    <scope>NUCLEOTIDE SEQUENCE [LARGE SCALE GENOMIC DNA]</scope>
    <source>
        <strain evidence="10 11">NCTC10801</strain>
    </source>
</reference>
<sequence>MSTTTQITEKSIIPLYDGMNKIPGGSMVIPLILGSIVGTFFPEFLGLGSFTSALFKSSAGPLIALLIFATGMQITVRSSGPVLAHTGIVLLFKTLIPATLVTALGLFIGNDGVLGISLLAMLTVVANSNGGIWLAFTGKYGDYRDQGAYVASAVNDGPFFVLLFLGASGLADIPLSLMFAAVIPLLIGMVIGNLDPKWMNLMKPTGAIVIPFFAFALGSGINLNSIVTGGTTGIILGIIASLFTGFLVFIGYKTILRRGSQSGIGFAAGTTAGNAIITPEIVAQADPTFSPFVQTATAQIAAAVLVSAILAPLLAAWVLKRQGGLHNGELEYEK</sequence>
<feature type="transmembrane region" description="Helical" evidence="9">
    <location>
        <begin position="233"/>
        <end position="252"/>
    </location>
</feature>
<keyword evidence="8 9" id="KW-0472">Membrane</keyword>